<sequence>MKNKPIEDFKVEPPKYSFRSPEYSEWTCYLFGGSTSYIPLKGQVPNRFVRFMMRICFNCKWVKKEK</sequence>
<evidence type="ECO:0000313" key="1">
    <source>
        <dbReference type="EMBL" id="CAB4127444.1"/>
    </source>
</evidence>
<dbReference type="EMBL" id="LR796208">
    <property type="protein sequence ID" value="CAB4127444.1"/>
    <property type="molecule type" value="Genomic_DNA"/>
</dbReference>
<name>A0A6J5KY92_9CAUD</name>
<reference evidence="1" key="1">
    <citation type="submission" date="2020-04" db="EMBL/GenBank/DDBJ databases">
        <authorList>
            <person name="Chiriac C."/>
            <person name="Salcher M."/>
            <person name="Ghai R."/>
            <person name="Kavagutti S V."/>
        </authorList>
    </citation>
    <scope>NUCLEOTIDE SEQUENCE</scope>
</reference>
<proteinExistence type="predicted"/>
<organism evidence="1">
    <name type="scientific">uncultured Caudovirales phage</name>
    <dbReference type="NCBI Taxonomy" id="2100421"/>
    <lineage>
        <taxon>Viruses</taxon>
        <taxon>Duplodnaviria</taxon>
        <taxon>Heunggongvirae</taxon>
        <taxon>Uroviricota</taxon>
        <taxon>Caudoviricetes</taxon>
        <taxon>Peduoviridae</taxon>
        <taxon>Maltschvirus</taxon>
        <taxon>Maltschvirus maltsch</taxon>
    </lineage>
</organism>
<gene>
    <name evidence="1" type="ORF">UFOVP84_190</name>
</gene>
<protein>
    <submittedName>
        <fullName evidence="1">Uncharacterized protein</fullName>
    </submittedName>
</protein>
<accession>A0A6J5KY92</accession>